<sequence>MSGTSDEFDLEETQWVPGVDYVGGWRDAKDACDELLAAVSDTWPEAEDVTASAQSVSDGSALIHLRIPPTTARKLATLIRITAGDSNNRRTEP</sequence>
<comment type="caution">
    <text evidence="1">The sequence shown here is derived from an EMBL/GenBank/DDBJ whole genome shotgun (WGS) entry which is preliminary data.</text>
</comment>
<proteinExistence type="predicted"/>
<evidence type="ECO:0000313" key="2">
    <source>
        <dbReference type="Proteomes" id="UP001153328"/>
    </source>
</evidence>
<dbReference type="RefSeq" id="WP_205044074.1">
    <property type="nucleotide sequence ID" value="NZ_CAJVAX010000012.1"/>
</dbReference>
<reference evidence="1" key="1">
    <citation type="submission" date="2021-06" db="EMBL/GenBank/DDBJ databases">
        <authorList>
            <person name="Arsene-Ploetze F."/>
        </authorList>
    </citation>
    <scope>NUCLEOTIDE SEQUENCE</scope>
    <source>
        <strain evidence="1">SBRY1</strain>
    </source>
</reference>
<name>A0A9W4GZY0_9ACTN</name>
<evidence type="ECO:0000313" key="1">
    <source>
        <dbReference type="EMBL" id="CAG7634746.1"/>
    </source>
</evidence>
<gene>
    <name evidence="1" type="ORF">SBRY_21107</name>
</gene>
<dbReference type="AlphaFoldDB" id="A0A9W4GZY0"/>
<keyword evidence="2" id="KW-1185">Reference proteome</keyword>
<protein>
    <submittedName>
        <fullName evidence="1">Uncharacterized protein</fullName>
    </submittedName>
</protein>
<dbReference type="Proteomes" id="UP001153328">
    <property type="component" value="Unassembled WGS sequence"/>
</dbReference>
<dbReference type="EMBL" id="CAJVAX010000012">
    <property type="protein sequence ID" value="CAG7634746.1"/>
    <property type="molecule type" value="Genomic_DNA"/>
</dbReference>
<accession>A0A9W4GZY0</accession>
<organism evidence="1 2">
    <name type="scientific">Actinacidiphila bryophytorum</name>
    <dbReference type="NCBI Taxonomy" id="1436133"/>
    <lineage>
        <taxon>Bacteria</taxon>
        <taxon>Bacillati</taxon>
        <taxon>Actinomycetota</taxon>
        <taxon>Actinomycetes</taxon>
        <taxon>Kitasatosporales</taxon>
        <taxon>Streptomycetaceae</taxon>
        <taxon>Actinacidiphila</taxon>
    </lineage>
</organism>